<name>A0A1I0NUZ5_9BACT</name>
<evidence type="ECO:0000313" key="3">
    <source>
        <dbReference type="EMBL" id="SEW05496.1"/>
    </source>
</evidence>
<dbReference type="Gene3D" id="2.60.120.560">
    <property type="entry name" value="Exo-inulinase, domain 1"/>
    <property type="match status" value="1"/>
</dbReference>
<sequence>MKKTILTLALIFVGSALSAQITDPKATEVWDPVPRKVTPGKNGGAPSDAIVLFDGTNLSEWKSKNDGSAAAWKVENGYMEVVGGKGDIMTNKKFGDIQLHIEWSAPTKIVGEGQGRGNSGVFLQEKYEVQVLDSYVSKTYSNGQAASLYKQSIPLVNATVAPGEWNVYDILYTAPRFNEDGIKVSDGYVTVIHNGVVVQNHQRLLGTTEYIGFPKNDAHGEGSIVLQDHGNPVRFRNIWIREL</sequence>
<dbReference type="RefSeq" id="WP_090257875.1">
    <property type="nucleotide sequence ID" value="NZ_FOIR01000001.1"/>
</dbReference>
<feature type="chain" id="PRO_5011503613" description="3-keto-alpha-glucoside-1,2-lyase/3-keto-2-hydroxy-glucal hydratase domain-containing protein" evidence="1">
    <location>
        <begin position="19"/>
        <end position="243"/>
    </location>
</feature>
<dbReference type="OrthoDB" id="176168at2"/>
<reference evidence="4" key="1">
    <citation type="submission" date="2016-10" db="EMBL/GenBank/DDBJ databases">
        <authorList>
            <person name="Varghese N."/>
            <person name="Submissions S."/>
        </authorList>
    </citation>
    <scope>NUCLEOTIDE SEQUENCE [LARGE SCALE GENOMIC DNA]</scope>
    <source>
        <strain evidence="4">CGMCC 1.12402</strain>
    </source>
</reference>
<proteinExistence type="predicted"/>
<dbReference type="Pfam" id="PF06439">
    <property type="entry name" value="3keto-disac_hyd"/>
    <property type="match status" value="1"/>
</dbReference>
<evidence type="ECO:0000259" key="2">
    <source>
        <dbReference type="Pfam" id="PF06439"/>
    </source>
</evidence>
<evidence type="ECO:0000313" key="4">
    <source>
        <dbReference type="Proteomes" id="UP000199437"/>
    </source>
</evidence>
<dbReference type="GO" id="GO:0016787">
    <property type="term" value="F:hydrolase activity"/>
    <property type="evidence" value="ECO:0007669"/>
    <property type="project" value="InterPro"/>
</dbReference>
<dbReference type="EMBL" id="FOIR01000001">
    <property type="protein sequence ID" value="SEW05496.1"/>
    <property type="molecule type" value="Genomic_DNA"/>
</dbReference>
<protein>
    <recommendedName>
        <fullName evidence="2">3-keto-alpha-glucoside-1,2-lyase/3-keto-2-hydroxy-glucal hydratase domain-containing protein</fullName>
    </recommendedName>
</protein>
<evidence type="ECO:0000256" key="1">
    <source>
        <dbReference type="SAM" id="SignalP"/>
    </source>
</evidence>
<dbReference type="AlphaFoldDB" id="A0A1I0NUZ5"/>
<accession>A0A1I0NUZ5</accession>
<organism evidence="3 4">
    <name type="scientific">Roseivirga pacifica</name>
    <dbReference type="NCBI Taxonomy" id="1267423"/>
    <lineage>
        <taxon>Bacteria</taxon>
        <taxon>Pseudomonadati</taxon>
        <taxon>Bacteroidota</taxon>
        <taxon>Cytophagia</taxon>
        <taxon>Cytophagales</taxon>
        <taxon>Roseivirgaceae</taxon>
        <taxon>Roseivirga</taxon>
    </lineage>
</organism>
<feature type="signal peptide" evidence="1">
    <location>
        <begin position="1"/>
        <end position="18"/>
    </location>
</feature>
<keyword evidence="4" id="KW-1185">Reference proteome</keyword>
<dbReference type="InterPro" id="IPR010496">
    <property type="entry name" value="AL/BT2_dom"/>
</dbReference>
<keyword evidence="1" id="KW-0732">Signal</keyword>
<dbReference type="STRING" id="1267423.SAMN05216290_1491"/>
<feature type="domain" description="3-keto-alpha-glucoside-1,2-lyase/3-keto-2-hydroxy-glucal hydratase" evidence="2">
    <location>
        <begin position="49"/>
        <end position="241"/>
    </location>
</feature>
<dbReference type="Proteomes" id="UP000199437">
    <property type="component" value="Unassembled WGS sequence"/>
</dbReference>
<gene>
    <name evidence="3" type="ORF">SAMN05216290_1491</name>
</gene>
<dbReference type="GeneID" id="99986217"/>